<dbReference type="Proteomes" id="UP000653730">
    <property type="component" value="Unassembled WGS sequence"/>
</dbReference>
<dbReference type="Pfam" id="PF19263">
    <property type="entry name" value="DUF5906"/>
    <property type="match status" value="1"/>
</dbReference>
<name>A0A926JS56_9FLAO</name>
<dbReference type="SUPFAM" id="SSF52540">
    <property type="entry name" value="P-loop containing nucleoside triphosphate hydrolases"/>
    <property type="match status" value="1"/>
</dbReference>
<dbReference type="AlphaFoldDB" id="A0A926JS56"/>
<organism evidence="2 3">
    <name type="scientific">Sinomicrobium weinanense</name>
    <dbReference type="NCBI Taxonomy" id="2842200"/>
    <lineage>
        <taxon>Bacteria</taxon>
        <taxon>Pseudomonadati</taxon>
        <taxon>Bacteroidota</taxon>
        <taxon>Flavobacteriia</taxon>
        <taxon>Flavobacteriales</taxon>
        <taxon>Flavobacteriaceae</taxon>
        <taxon>Sinomicrobium</taxon>
    </lineage>
</organism>
<reference evidence="2 3" key="1">
    <citation type="submission" date="2020-09" db="EMBL/GenBank/DDBJ databases">
        <title>Sinomicrobium weinanense sp. nov., a halophilic bacteria isolated from saline-alkali soil.</title>
        <authorList>
            <person name="Wu P."/>
            <person name="Ren H."/>
            <person name="Mei Y."/>
            <person name="Liang Y."/>
            <person name="Chen Z."/>
        </authorList>
    </citation>
    <scope>NUCLEOTIDE SEQUENCE [LARGE SCALE GENOMIC DNA]</scope>
    <source>
        <strain evidence="2 3">FJxs</strain>
    </source>
</reference>
<keyword evidence="3" id="KW-1185">Reference proteome</keyword>
<dbReference type="InterPro" id="IPR045455">
    <property type="entry name" value="NrS-1_pol-like_helicase"/>
</dbReference>
<feature type="domain" description="NrS-1 polymerase-like helicase" evidence="1">
    <location>
        <begin position="126"/>
        <end position="232"/>
    </location>
</feature>
<protein>
    <recommendedName>
        <fullName evidence="1">NrS-1 polymerase-like helicase domain-containing protein</fullName>
    </recommendedName>
</protein>
<dbReference type="Gene3D" id="3.40.50.300">
    <property type="entry name" value="P-loop containing nucleotide triphosphate hydrolases"/>
    <property type="match status" value="1"/>
</dbReference>
<evidence type="ECO:0000259" key="1">
    <source>
        <dbReference type="Pfam" id="PF19263"/>
    </source>
</evidence>
<dbReference type="RefSeq" id="WP_187965426.1">
    <property type="nucleotide sequence ID" value="NZ_JACVDC010000024.1"/>
</dbReference>
<gene>
    <name evidence="2" type="ORF">IBL28_09885</name>
</gene>
<proteinExistence type="predicted"/>
<comment type="caution">
    <text evidence="2">The sequence shown here is derived from an EMBL/GenBank/DDBJ whole genome shotgun (WGS) entry which is preliminary data.</text>
</comment>
<dbReference type="InterPro" id="IPR027417">
    <property type="entry name" value="P-loop_NTPase"/>
</dbReference>
<sequence>MDKIPYRRIGTTYWKDIERPLISGDFISIMVRWNKETIIADHGKAYLSKVPKFDGFCCIPEHINHRQIIGNSYNTYHELPVQPQQGKCPVSLSFIAHIFGEQAELGLDYLKIIYEKPSQILPILCLVSKERGTGKSTFIKWLKAIFGQNMTYIKGDSFSSQFNADWVSKVIVAVDEVFFDKKEITERLKYLSTTDKDKIEAKGKDREEIEFFGKFILCSNNEDTFILIDSDEIRFWVRKVPPFETEDTEYLHKLIKEIPAFLQHLIDRPYATKKKTRMWFTPEQIKTRALQKLVWLNNNAIEREMVLLLYEMFEATGTDELKITPREIVSNLSKVRRKNFEPNDIRKILKNKWELTPSDNSNSYPGYEFTSYGEFAQISRVGRYFTVERKKIYGIFDEMMN</sequence>
<accession>A0A926JS56</accession>
<dbReference type="EMBL" id="JACVDC010000024">
    <property type="protein sequence ID" value="MBC9796278.1"/>
    <property type="molecule type" value="Genomic_DNA"/>
</dbReference>
<evidence type="ECO:0000313" key="3">
    <source>
        <dbReference type="Proteomes" id="UP000653730"/>
    </source>
</evidence>
<evidence type="ECO:0000313" key="2">
    <source>
        <dbReference type="EMBL" id="MBC9796278.1"/>
    </source>
</evidence>